<dbReference type="OrthoDB" id="9834102at2"/>
<proteinExistence type="predicted"/>
<evidence type="ECO:0000313" key="3">
    <source>
        <dbReference type="Proteomes" id="UP000193450"/>
    </source>
</evidence>
<dbReference type="STRING" id="716816.BST96_17850"/>
<gene>
    <name evidence="2" type="ORF">BST96_17850</name>
</gene>
<accession>A0A1X9NLU6</accession>
<dbReference type="EMBL" id="CP019343">
    <property type="protein sequence ID" value="ARN75807.1"/>
    <property type="molecule type" value="Genomic_DNA"/>
</dbReference>
<name>A0A1X9NLU6_9GAMM</name>
<dbReference type="Proteomes" id="UP000193450">
    <property type="component" value="Chromosome"/>
</dbReference>
<reference evidence="2 3" key="1">
    <citation type="submission" date="2016-11" db="EMBL/GenBank/DDBJ databases">
        <title>Trade-off between light-utilization and light-protection in marine flavobacteria.</title>
        <authorList>
            <person name="Kumagai Y."/>
        </authorList>
    </citation>
    <scope>NUCLEOTIDE SEQUENCE [LARGE SCALE GENOMIC DNA]</scope>
    <source>
        <strain evidence="2 3">NBRC 107125</strain>
    </source>
</reference>
<evidence type="ECO:0000256" key="1">
    <source>
        <dbReference type="SAM" id="MobiDB-lite"/>
    </source>
</evidence>
<feature type="region of interest" description="Disordered" evidence="1">
    <location>
        <begin position="67"/>
        <end position="87"/>
    </location>
</feature>
<dbReference type="KEGG" id="osg:BST96_17850"/>
<dbReference type="RefSeq" id="WP_085759998.1">
    <property type="nucleotide sequence ID" value="NZ_CP019343.1"/>
</dbReference>
<keyword evidence="3" id="KW-1185">Reference proteome</keyword>
<feature type="region of interest" description="Disordered" evidence="1">
    <location>
        <begin position="1"/>
        <end position="29"/>
    </location>
</feature>
<organism evidence="2 3">
    <name type="scientific">Oceanicoccus sagamiensis</name>
    <dbReference type="NCBI Taxonomy" id="716816"/>
    <lineage>
        <taxon>Bacteria</taxon>
        <taxon>Pseudomonadati</taxon>
        <taxon>Pseudomonadota</taxon>
        <taxon>Gammaproteobacteria</taxon>
        <taxon>Cellvibrionales</taxon>
        <taxon>Spongiibacteraceae</taxon>
        <taxon>Oceanicoccus</taxon>
    </lineage>
</organism>
<dbReference type="AlphaFoldDB" id="A0A1X9NLU6"/>
<evidence type="ECO:0000313" key="2">
    <source>
        <dbReference type="EMBL" id="ARN75807.1"/>
    </source>
</evidence>
<protein>
    <submittedName>
        <fullName evidence="2">Uncharacterized protein</fullName>
    </submittedName>
</protein>
<sequence length="776" mass="85707">MNDKPPKPAKPQPQKSYEENAQDHQGMLDAAAAVPIKNYSDYEITLETKDEYSDALFASESELDSALLDSASSQTEEKPNAQSDKAPELEAAVATIDFTGLLSQQSRDGGFSQNTNTHSGKLSIINNTLNDSPARKTIAATDASSAFQATLDKIATTIAQEEQQAIEAKNKALEPTPEPISEGGKLSTITQKLKAKGKALSKKGLAKVDQSKAGLDEYLGRTLPDRTLALEFILPTLKNKKDSEELFTEQAIEKLFYSKGKPLATILTRAEQELAKLAKTPLANNKRLALLNAYLNPLSEKTKSLIAMIERKPSIYEDEKRSSMVDSSLGCLKQLITGYKQIYADLYESANVVYGPQRKTANQVAFTLFDCLHLEQLLSLALHSTIPAASLKTCSKLYHILSHYEPQQLTAECEAYSLGGTATIDTLFIRYQILASFDHLSISTSQQRLLHAYLQQHYRLVKIVPYAISSRLPSLMTGQQLLAISHDNGNAALIQHSARLEIEAAQHAPVFLLIQPLFNQIKADYVEALKLTINQRSQHSSAALAKSSMQAVLSLLSPLNLSIRLLEKGLSSPTYTLYRPIELKAYSGIEQIIRYTLYDYALQQKGPQHKGQPSKDLPVKPPASKSQWQCAMEDEETIYLQTSECKLGIPIDIGYLVELIKTVDVESDNEEDKTSTEHLLCSIVKLERISQGKILFVAKIISREFTAIELSNSDNDSTSEAIIAHKQQQSLLIRDSQAVHHSQQTTTITFPNQQKAVIAVAGLSDSSRELQIFSLL</sequence>